<dbReference type="PANTHER" id="PTHR47549:SF1">
    <property type="entry name" value="GOLGI APPARATUS MEMBRANE PROTEIN TVP38"/>
    <property type="match status" value="1"/>
</dbReference>
<sequence length="324" mass="35602">MRGLQSDSNGEMSRMSPATVWKQVTGAGRNVVHRYNRLSVKGKTALVSVSLINVGLLIAVIIITPTRIGNWFNHLAESLRAMGVGGMFICALFVVIASHPPLFGFMGSMTLIGFTYGVWPGFLVASLAALSGAAIAFISVRTFFLGWIRKRSNDKWEAFGHVMRNKGLPLVVMIRYCPLPWAMGNGLFASIESVKLWQYMIANLAILPKLLIPVFIGSRLTSLTHDRPSHDPLQFWLNIGSILLSCSISILTGIWIYRLTLEQMRKLNDGGDEGELAADALERGALLGDYTDDEEAADEPLTLGHSMRPSDSMLRRTSSSSDSR</sequence>
<evidence type="ECO:0000256" key="9">
    <source>
        <dbReference type="ARBA" id="ARBA00023136"/>
    </source>
</evidence>
<evidence type="ECO:0000256" key="10">
    <source>
        <dbReference type="SAM" id="MobiDB-lite"/>
    </source>
</evidence>
<dbReference type="AlphaFoldDB" id="A0A1Y1UMT7"/>
<dbReference type="STRING" id="4999.A0A1Y1UMT7"/>
<evidence type="ECO:0000256" key="3">
    <source>
        <dbReference type="ARBA" id="ARBA00008640"/>
    </source>
</evidence>
<gene>
    <name evidence="13" type="ORF">BD324DRAFT_619269</name>
</gene>
<dbReference type="GO" id="GO:0000022">
    <property type="term" value="P:mitotic spindle elongation"/>
    <property type="evidence" value="ECO:0007669"/>
    <property type="project" value="TreeGrafter"/>
</dbReference>
<evidence type="ECO:0000256" key="11">
    <source>
        <dbReference type="SAM" id="Phobius"/>
    </source>
</evidence>
<dbReference type="GO" id="GO:0000139">
    <property type="term" value="C:Golgi membrane"/>
    <property type="evidence" value="ECO:0007669"/>
    <property type="project" value="UniProtKB-SubCell"/>
</dbReference>
<evidence type="ECO:0000256" key="5">
    <source>
        <dbReference type="ARBA" id="ARBA00020673"/>
    </source>
</evidence>
<evidence type="ECO:0000256" key="7">
    <source>
        <dbReference type="ARBA" id="ARBA00022989"/>
    </source>
</evidence>
<comment type="subcellular location">
    <subcellularLocation>
        <location evidence="2">Golgi apparatus membrane</location>
        <topology evidence="2">Multi-pass membrane protein</topology>
    </subcellularLocation>
</comment>
<feature type="region of interest" description="Disordered" evidence="10">
    <location>
        <begin position="294"/>
        <end position="324"/>
    </location>
</feature>
<evidence type="ECO:0000256" key="1">
    <source>
        <dbReference type="ARBA" id="ARBA00002978"/>
    </source>
</evidence>
<feature type="transmembrane region" description="Helical" evidence="11">
    <location>
        <begin position="44"/>
        <end position="66"/>
    </location>
</feature>
<evidence type="ECO:0000256" key="8">
    <source>
        <dbReference type="ARBA" id="ARBA00023034"/>
    </source>
</evidence>
<proteinExistence type="inferred from homology"/>
<evidence type="ECO:0000313" key="13">
    <source>
        <dbReference type="EMBL" id="ORX39329.1"/>
    </source>
</evidence>
<dbReference type="InParanoid" id="A0A1Y1UMT7"/>
<evidence type="ECO:0000256" key="4">
    <source>
        <dbReference type="ARBA" id="ARBA00013533"/>
    </source>
</evidence>
<evidence type="ECO:0000313" key="14">
    <source>
        <dbReference type="Proteomes" id="UP000193218"/>
    </source>
</evidence>
<dbReference type="GO" id="GO:0016192">
    <property type="term" value="P:vesicle-mediated transport"/>
    <property type="evidence" value="ECO:0007669"/>
    <property type="project" value="TreeGrafter"/>
</dbReference>
<feature type="domain" description="VTT" evidence="12">
    <location>
        <begin position="109"/>
        <end position="218"/>
    </location>
</feature>
<dbReference type="EMBL" id="NBSH01000003">
    <property type="protein sequence ID" value="ORX39329.1"/>
    <property type="molecule type" value="Genomic_DNA"/>
</dbReference>
<comment type="caution">
    <text evidence="13">The sequence shown here is derived from an EMBL/GenBank/DDBJ whole genome shotgun (WGS) entry which is preliminary data.</text>
</comment>
<evidence type="ECO:0000256" key="6">
    <source>
        <dbReference type="ARBA" id="ARBA00022692"/>
    </source>
</evidence>
<keyword evidence="7 11" id="KW-1133">Transmembrane helix</keyword>
<dbReference type="GeneID" id="33556962"/>
<evidence type="ECO:0000259" key="12">
    <source>
        <dbReference type="Pfam" id="PF09335"/>
    </source>
</evidence>
<dbReference type="InterPro" id="IPR032816">
    <property type="entry name" value="VTT_dom"/>
</dbReference>
<keyword evidence="14" id="KW-1185">Reference proteome</keyword>
<evidence type="ECO:0000256" key="2">
    <source>
        <dbReference type="ARBA" id="ARBA00004653"/>
    </source>
</evidence>
<protein>
    <recommendedName>
        <fullName evidence="4">Golgi apparatus membrane protein TVP38</fullName>
    </recommendedName>
    <alternativeName>
        <fullName evidence="5">Golgi apparatus membrane protein tvp38</fullName>
    </alternativeName>
</protein>
<keyword evidence="9 11" id="KW-0472">Membrane</keyword>
<comment type="function">
    <text evidence="1">Golgi membrane protein involved in vesicular trafficking and spindle migration.</text>
</comment>
<comment type="similarity">
    <text evidence="3">Belongs to the TVP38/TMEM64 family.</text>
</comment>
<feature type="transmembrane region" description="Helical" evidence="11">
    <location>
        <begin position="78"/>
        <end position="95"/>
    </location>
</feature>
<feature type="compositionally biased region" description="Low complexity" evidence="10">
    <location>
        <begin position="310"/>
        <end position="324"/>
    </location>
</feature>
<keyword evidence="6 11" id="KW-0812">Transmembrane</keyword>
<dbReference type="OrthoDB" id="166803at2759"/>
<feature type="transmembrane region" description="Helical" evidence="11">
    <location>
        <begin position="196"/>
        <end position="216"/>
    </location>
</feature>
<reference evidence="13 14" key="1">
    <citation type="submission" date="2017-03" db="EMBL/GenBank/DDBJ databases">
        <title>Widespread Adenine N6-methylation of Active Genes in Fungi.</title>
        <authorList>
            <consortium name="DOE Joint Genome Institute"/>
            <person name="Mondo S.J."/>
            <person name="Dannebaum R.O."/>
            <person name="Kuo R.C."/>
            <person name="Louie K.B."/>
            <person name="Bewick A.J."/>
            <person name="Labutti K."/>
            <person name="Haridas S."/>
            <person name="Kuo A."/>
            <person name="Salamov A."/>
            <person name="Ahrendt S.R."/>
            <person name="Lau R."/>
            <person name="Bowen B.P."/>
            <person name="Lipzen A."/>
            <person name="Sullivan W."/>
            <person name="Andreopoulos W.B."/>
            <person name="Clum A."/>
            <person name="Lindquist E."/>
            <person name="Daum C."/>
            <person name="Northen T.R."/>
            <person name="Ramamoorthy G."/>
            <person name="Schmitz R.J."/>
            <person name="Gryganskyi A."/>
            <person name="Culley D."/>
            <person name="Magnuson J."/>
            <person name="James T.Y."/>
            <person name="O'Malley M.A."/>
            <person name="Stajich J.E."/>
            <person name="Spatafora J.W."/>
            <person name="Visel A."/>
            <person name="Grigoriev I.V."/>
        </authorList>
    </citation>
    <scope>NUCLEOTIDE SEQUENCE [LARGE SCALE GENOMIC DNA]</scope>
    <source>
        <strain evidence="13 14">NRRL Y-17943</strain>
    </source>
</reference>
<feature type="transmembrane region" description="Helical" evidence="11">
    <location>
        <begin position="236"/>
        <end position="257"/>
    </location>
</feature>
<feature type="transmembrane region" description="Helical" evidence="11">
    <location>
        <begin position="125"/>
        <end position="148"/>
    </location>
</feature>
<accession>A0A1Y1UMT7</accession>
<dbReference type="Proteomes" id="UP000193218">
    <property type="component" value="Unassembled WGS sequence"/>
</dbReference>
<dbReference type="RefSeq" id="XP_021873192.1">
    <property type="nucleotide sequence ID" value="XM_022015154.1"/>
</dbReference>
<name>A0A1Y1UMT7_9TREE</name>
<organism evidence="13 14">
    <name type="scientific">Kockovaella imperatae</name>
    <dbReference type="NCBI Taxonomy" id="4999"/>
    <lineage>
        <taxon>Eukaryota</taxon>
        <taxon>Fungi</taxon>
        <taxon>Dikarya</taxon>
        <taxon>Basidiomycota</taxon>
        <taxon>Agaricomycotina</taxon>
        <taxon>Tremellomycetes</taxon>
        <taxon>Tremellales</taxon>
        <taxon>Cuniculitremaceae</taxon>
        <taxon>Kockovaella</taxon>
    </lineage>
</organism>
<dbReference type="InterPro" id="IPR051076">
    <property type="entry name" value="Golgi_membrane_TVP38/TMEM64"/>
</dbReference>
<keyword evidence="8" id="KW-0333">Golgi apparatus</keyword>
<dbReference type="Pfam" id="PF09335">
    <property type="entry name" value="VTT_dom"/>
    <property type="match status" value="1"/>
</dbReference>
<dbReference type="PANTHER" id="PTHR47549">
    <property type="entry name" value="GOLGI APPARATUS MEMBRANE PROTEIN TVP38-RELATED"/>
    <property type="match status" value="1"/>
</dbReference>